<dbReference type="CDD" id="cd16387">
    <property type="entry name" value="ParB_N_Srx"/>
    <property type="match status" value="1"/>
</dbReference>
<dbReference type="SUPFAM" id="SSF54631">
    <property type="entry name" value="CBS-domain pair"/>
    <property type="match status" value="1"/>
</dbReference>
<sequence length="287" mass="32080">MSPVLVRDYMVLRVEQLSDTSTIAEAIEKLLKTRHHGLPVTDVDGKLVGFVSAKELLRNAGERRTPLAKILRPGTYTARPDTALDDAARIMFRFGLRDLPIIDEAGVLVGVLANLDIVRSHFERSSPAKADTLKRLLAERYGIAFSYQRGLVPLNHLIPTQAKVYEDELEGRRYELERGFAEPLLVVRKGEAWILVDGHHRALAAREMGLAQIQAYILVAEDPARFATLETGLERTAREHHLTSLSDIEIDRSAHHPLIEVTTQLLRRFDLADAEESSSSRSEGPPV</sequence>
<dbReference type="SMART" id="SM00470">
    <property type="entry name" value="ParB"/>
    <property type="match status" value="1"/>
</dbReference>
<proteinExistence type="predicted"/>
<accession>T1AAE4</accession>
<dbReference type="AlphaFoldDB" id="T1AAE4"/>
<evidence type="ECO:0000313" key="3">
    <source>
        <dbReference type="EMBL" id="EQD53768.1"/>
    </source>
</evidence>
<dbReference type="Gene3D" id="3.10.580.10">
    <property type="entry name" value="CBS-domain"/>
    <property type="match status" value="1"/>
</dbReference>
<dbReference type="SMART" id="SM00116">
    <property type="entry name" value="CBS"/>
    <property type="match status" value="2"/>
</dbReference>
<dbReference type="Pfam" id="PF00571">
    <property type="entry name" value="CBS"/>
    <property type="match status" value="2"/>
</dbReference>
<dbReference type="InterPro" id="IPR046342">
    <property type="entry name" value="CBS_dom_sf"/>
</dbReference>
<dbReference type="Gene3D" id="3.90.1530.10">
    <property type="entry name" value="Conserved hypothetical protein from pyrococcus furiosus pfu- 392566-001, ParB domain"/>
    <property type="match status" value="1"/>
</dbReference>
<dbReference type="PANTHER" id="PTHR43080">
    <property type="entry name" value="CBS DOMAIN-CONTAINING PROTEIN CBSX3, MITOCHONDRIAL"/>
    <property type="match status" value="1"/>
</dbReference>
<dbReference type="InterPro" id="IPR036086">
    <property type="entry name" value="ParB/Sulfiredoxin_sf"/>
</dbReference>
<dbReference type="InterPro" id="IPR051257">
    <property type="entry name" value="Diverse_CBS-Domain"/>
</dbReference>
<dbReference type="PANTHER" id="PTHR43080:SF2">
    <property type="entry name" value="CBS DOMAIN-CONTAINING PROTEIN"/>
    <property type="match status" value="1"/>
</dbReference>
<reference evidence="3" key="2">
    <citation type="journal article" date="2014" name="ISME J.">
        <title>Microbial stratification in low pH oxic and suboxic macroscopic growths along an acid mine drainage.</title>
        <authorList>
            <person name="Mendez-Garcia C."/>
            <person name="Mesa V."/>
            <person name="Sprenger R.R."/>
            <person name="Richter M."/>
            <person name="Diez M.S."/>
            <person name="Solano J."/>
            <person name="Bargiela R."/>
            <person name="Golyshina O.V."/>
            <person name="Manteca A."/>
            <person name="Ramos J.L."/>
            <person name="Gallego J.R."/>
            <person name="Llorente I."/>
            <person name="Martins Dos Santos V.A."/>
            <person name="Jensen O.N."/>
            <person name="Pelaez A.I."/>
            <person name="Sanchez J."/>
            <person name="Ferrer M."/>
        </authorList>
    </citation>
    <scope>NUCLEOTIDE SEQUENCE</scope>
</reference>
<keyword evidence="1" id="KW-0129">CBS domain</keyword>
<dbReference type="InterPro" id="IPR003115">
    <property type="entry name" value="ParB_N"/>
</dbReference>
<feature type="domain" description="CBS" evidence="2">
    <location>
        <begin position="71"/>
        <end position="132"/>
    </location>
</feature>
<dbReference type="PROSITE" id="PS51371">
    <property type="entry name" value="CBS"/>
    <property type="match status" value="2"/>
</dbReference>
<reference evidence="3" key="1">
    <citation type="submission" date="2013-08" db="EMBL/GenBank/DDBJ databases">
        <authorList>
            <person name="Mendez C."/>
            <person name="Richter M."/>
            <person name="Ferrer M."/>
            <person name="Sanchez J."/>
        </authorList>
    </citation>
    <scope>NUCLEOTIDE SEQUENCE</scope>
</reference>
<dbReference type="InterPro" id="IPR000644">
    <property type="entry name" value="CBS_dom"/>
</dbReference>
<dbReference type="SUPFAM" id="SSF110849">
    <property type="entry name" value="ParB/Sulfiredoxin"/>
    <property type="match status" value="1"/>
</dbReference>
<organism evidence="3">
    <name type="scientific">mine drainage metagenome</name>
    <dbReference type="NCBI Taxonomy" id="410659"/>
    <lineage>
        <taxon>unclassified sequences</taxon>
        <taxon>metagenomes</taxon>
        <taxon>ecological metagenomes</taxon>
    </lineage>
</organism>
<dbReference type="EMBL" id="AUZY01006619">
    <property type="protein sequence ID" value="EQD53768.1"/>
    <property type="molecule type" value="Genomic_DNA"/>
</dbReference>
<evidence type="ECO:0000259" key="2">
    <source>
        <dbReference type="PROSITE" id="PS51371"/>
    </source>
</evidence>
<name>T1AAE4_9ZZZZ</name>
<comment type="caution">
    <text evidence="3">The sequence shown here is derived from an EMBL/GenBank/DDBJ whole genome shotgun (WGS) entry which is preliminary data.</text>
</comment>
<protein>
    <submittedName>
        <fullName evidence="3">CBS domain-containing protein</fullName>
    </submittedName>
</protein>
<evidence type="ECO:0000256" key="1">
    <source>
        <dbReference type="ARBA" id="ARBA00023122"/>
    </source>
</evidence>
<gene>
    <name evidence="3" type="ORF">B1B_10046</name>
</gene>
<feature type="domain" description="CBS" evidence="2">
    <location>
        <begin position="10"/>
        <end position="67"/>
    </location>
</feature>